<reference evidence="3 4" key="1">
    <citation type="submission" date="2024-02" db="EMBL/GenBank/DDBJ databases">
        <authorList>
            <person name="Chen Y."/>
            <person name="Shah S."/>
            <person name="Dougan E. K."/>
            <person name="Thang M."/>
            <person name="Chan C."/>
        </authorList>
    </citation>
    <scope>NUCLEOTIDE SEQUENCE [LARGE SCALE GENOMIC DNA]</scope>
</reference>
<name>A0ABP0LIJ6_9DINO</name>
<protein>
    <recommendedName>
        <fullName evidence="5">Transmembrane protein</fullName>
    </recommendedName>
</protein>
<feature type="transmembrane region" description="Helical" evidence="2">
    <location>
        <begin position="377"/>
        <end position="395"/>
    </location>
</feature>
<accession>A0ABP0LIJ6</accession>
<keyword evidence="2" id="KW-0472">Membrane</keyword>
<evidence type="ECO:0000313" key="4">
    <source>
        <dbReference type="Proteomes" id="UP001642484"/>
    </source>
</evidence>
<gene>
    <name evidence="3" type="ORF">CCMP2556_LOCUS21245</name>
</gene>
<feature type="transmembrane region" description="Helical" evidence="2">
    <location>
        <begin position="415"/>
        <end position="434"/>
    </location>
</feature>
<feature type="transmembrane region" description="Helical" evidence="2">
    <location>
        <begin position="229"/>
        <end position="251"/>
    </location>
</feature>
<keyword evidence="2" id="KW-1133">Transmembrane helix</keyword>
<keyword evidence="4" id="KW-1185">Reference proteome</keyword>
<evidence type="ECO:0000256" key="1">
    <source>
        <dbReference type="SAM" id="MobiDB-lite"/>
    </source>
</evidence>
<feature type="transmembrane region" description="Helical" evidence="2">
    <location>
        <begin position="480"/>
        <end position="500"/>
    </location>
</feature>
<feature type="transmembrane region" description="Helical" evidence="2">
    <location>
        <begin position="271"/>
        <end position="297"/>
    </location>
</feature>
<evidence type="ECO:0000256" key="2">
    <source>
        <dbReference type="SAM" id="Phobius"/>
    </source>
</evidence>
<organism evidence="3 4">
    <name type="scientific">Durusdinium trenchii</name>
    <dbReference type="NCBI Taxonomy" id="1381693"/>
    <lineage>
        <taxon>Eukaryota</taxon>
        <taxon>Sar</taxon>
        <taxon>Alveolata</taxon>
        <taxon>Dinophyceae</taxon>
        <taxon>Suessiales</taxon>
        <taxon>Symbiodiniaceae</taxon>
        <taxon>Durusdinium</taxon>
    </lineage>
</organism>
<sequence length="517" mass="58270">MPQVLGREWTEEEESSGEERAEVREAQREVATYVARMEVLRPEVMRVTRAHKALGRCGRALRSWTDDNYFFGESFASAKISCFWSHSWHGRRWMKIFSLMLRYNGLPSAIIGSFTALTMIVLFSCGLLPGLSRLDDNDPRWSTWSLAGGFAGAVITFFLWRPRQLVFLDRVCISANNVGLKAASIFSLAGILKKSDQMLVLWDPTWSDRLWCVFELAAFLKSKATSEQVIIILPTFLGPCSIGLFIGVFLVMLPATTVPMREHTSWGRYFILVPLSGTFLLLFISGYVIAAAFRAYFRSVEKLKKDLSEISFDETRCSCCDCGHVQRGAHMMCDREIVKECVSIWFGSEEAFEDYVRSEVLVTIVAGLHDRTFTRGWSLSVASPILWAFLDIAASHAGYDNASLDLAIAEGREGMVLWFCCAPMFVDICIFFACRYCQEGNSTCHEILKNLQLEMVAVVVFSVMAATFVYSHAYSGPERLHSAAQFVGGWSIMALFHVFFRVSRQSGACHLFRLRSG</sequence>
<keyword evidence="2" id="KW-0812">Transmembrane</keyword>
<feature type="region of interest" description="Disordered" evidence="1">
    <location>
        <begin position="1"/>
        <end position="22"/>
    </location>
</feature>
<proteinExistence type="predicted"/>
<evidence type="ECO:0008006" key="5">
    <source>
        <dbReference type="Google" id="ProtNLM"/>
    </source>
</evidence>
<feature type="transmembrane region" description="Helical" evidence="2">
    <location>
        <begin position="141"/>
        <end position="160"/>
    </location>
</feature>
<dbReference type="Proteomes" id="UP001642484">
    <property type="component" value="Unassembled WGS sequence"/>
</dbReference>
<feature type="transmembrane region" description="Helical" evidence="2">
    <location>
        <begin position="455"/>
        <end position="474"/>
    </location>
</feature>
<evidence type="ECO:0000313" key="3">
    <source>
        <dbReference type="EMBL" id="CAK9039013.1"/>
    </source>
</evidence>
<dbReference type="EMBL" id="CAXAMN010012780">
    <property type="protein sequence ID" value="CAK9039013.1"/>
    <property type="molecule type" value="Genomic_DNA"/>
</dbReference>
<feature type="transmembrane region" description="Helical" evidence="2">
    <location>
        <begin position="101"/>
        <end position="129"/>
    </location>
</feature>
<comment type="caution">
    <text evidence="3">The sequence shown here is derived from an EMBL/GenBank/DDBJ whole genome shotgun (WGS) entry which is preliminary data.</text>
</comment>